<dbReference type="PANTHER" id="PTHR16201">
    <property type="entry name" value="SEVEN TRANSMEMBRANE PROTEIN 1-RELATED"/>
    <property type="match status" value="1"/>
</dbReference>
<dbReference type="PANTHER" id="PTHR16201:SF53">
    <property type="entry name" value="TRANSMEMBRANE PROTEIN 44"/>
    <property type="match status" value="1"/>
</dbReference>
<proteinExistence type="predicted"/>
<evidence type="ECO:0000313" key="2">
    <source>
        <dbReference type="Ensembl" id="ENSNMLP00000003460.1"/>
    </source>
</evidence>
<evidence type="ECO:0008006" key="4">
    <source>
        <dbReference type="Google" id="ProtNLM"/>
    </source>
</evidence>
<keyword evidence="1" id="KW-1133">Transmembrane helix</keyword>
<dbReference type="InterPro" id="IPR051415">
    <property type="entry name" value="LAAT-1"/>
</dbReference>
<reference evidence="2" key="1">
    <citation type="submission" date="2025-08" db="UniProtKB">
        <authorList>
            <consortium name="Ensembl"/>
        </authorList>
    </citation>
    <scope>IDENTIFICATION</scope>
</reference>
<feature type="transmembrane region" description="Helical" evidence="1">
    <location>
        <begin position="172"/>
        <end position="192"/>
    </location>
</feature>
<feature type="transmembrane region" description="Helical" evidence="1">
    <location>
        <begin position="139"/>
        <end position="160"/>
    </location>
</feature>
<evidence type="ECO:0000256" key="1">
    <source>
        <dbReference type="SAM" id="Phobius"/>
    </source>
</evidence>
<accession>A0A8C6WFP5</accession>
<dbReference type="GO" id="GO:0016020">
    <property type="term" value="C:membrane"/>
    <property type="evidence" value="ECO:0007669"/>
    <property type="project" value="TreeGrafter"/>
</dbReference>
<dbReference type="Proteomes" id="UP000694523">
    <property type="component" value="Unplaced"/>
</dbReference>
<keyword evidence="1" id="KW-0812">Transmembrane</keyword>
<dbReference type="Ensembl" id="ENSNMLT00000003958.1">
    <property type="protein sequence ID" value="ENSNMLP00000003460.1"/>
    <property type="gene ID" value="ENSNMLG00000002489.1"/>
</dbReference>
<organism evidence="2 3">
    <name type="scientific">Neogobius melanostomus</name>
    <name type="common">round goby</name>
    <dbReference type="NCBI Taxonomy" id="47308"/>
    <lineage>
        <taxon>Eukaryota</taxon>
        <taxon>Metazoa</taxon>
        <taxon>Chordata</taxon>
        <taxon>Craniata</taxon>
        <taxon>Vertebrata</taxon>
        <taxon>Euteleostomi</taxon>
        <taxon>Actinopterygii</taxon>
        <taxon>Neopterygii</taxon>
        <taxon>Teleostei</taxon>
        <taxon>Neoteleostei</taxon>
        <taxon>Acanthomorphata</taxon>
        <taxon>Gobiaria</taxon>
        <taxon>Gobiiformes</taxon>
        <taxon>Gobioidei</taxon>
        <taxon>Gobiidae</taxon>
        <taxon>Benthophilinae</taxon>
        <taxon>Neogobiini</taxon>
        <taxon>Neogobius</taxon>
    </lineage>
</organism>
<sequence length="289" mass="32746">MPFASFWEDSDTCFTSDTGGKLCNAIALGTISGLLLLLAHRCRYQLESGREATTSLYCLLGNICSTIGAILSRQQNGYGDQDRIKRARRRRRRQHLFELCVLMMVTGGFLKVGLSNFEMDKTPIRRRLLQAIMENNSDVLGYVLGILSFVIAYTSKFPSFYRYTKRLTRAQVFSSVLCSLAAVCYASALLLYDSSYAFIWRALPWLLSAVLCAIMDLLVSFQRKSFQDHVVFSQDTERLLGETAITFKEGADIEKIHSSPHIKVITFLLQSFKTLYQVHLVVDLFTSTF</sequence>
<dbReference type="GO" id="GO:0015174">
    <property type="term" value="F:basic amino acid transmembrane transporter activity"/>
    <property type="evidence" value="ECO:0007669"/>
    <property type="project" value="TreeGrafter"/>
</dbReference>
<reference evidence="2" key="2">
    <citation type="submission" date="2025-09" db="UniProtKB">
        <authorList>
            <consortium name="Ensembl"/>
        </authorList>
    </citation>
    <scope>IDENTIFICATION</scope>
</reference>
<evidence type="ECO:0000313" key="3">
    <source>
        <dbReference type="Proteomes" id="UP000694523"/>
    </source>
</evidence>
<name>A0A8C6WFP5_9GOBI</name>
<feature type="transmembrane region" description="Helical" evidence="1">
    <location>
        <begin position="198"/>
        <end position="219"/>
    </location>
</feature>
<keyword evidence="1" id="KW-0472">Membrane</keyword>
<protein>
    <recommendedName>
        <fullName evidence="4">Transmembrane protein 44</fullName>
    </recommendedName>
</protein>
<keyword evidence="3" id="KW-1185">Reference proteome</keyword>
<dbReference type="AlphaFoldDB" id="A0A8C6WFP5"/>
<feature type="transmembrane region" description="Helical" evidence="1">
    <location>
        <begin position="96"/>
        <end position="119"/>
    </location>
</feature>